<evidence type="ECO:0008006" key="3">
    <source>
        <dbReference type="Google" id="ProtNLM"/>
    </source>
</evidence>
<feature type="non-terminal residue" evidence="1">
    <location>
        <position position="53"/>
    </location>
</feature>
<evidence type="ECO:0000313" key="2">
    <source>
        <dbReference type="Proteomes" id="UP000076722"/>
    </source>
</evidence>
<name>A0A164RK70_9AGAM</name>
<evidence type="ECO:0000313" key="1">
    <source>
        <dbReference type="EMBL" id="KZS90631.1"/>
    </source>
</evidence>
<dbReference type="SUPFAM" id="SSF53098">
    <property type="entry name" value="Ribonuclease H-like"/>
    <property type="match status" value="1"/>
</dbReference>
<dbReference type="InterPro" id="IPR012337">
    <property type="entry name" value="RNaseH-like_sf"/>
</dbReference>
<gene>
    <name evidence="1" type="ORF">SISNIDRAFT_383293</name>
</gene>
<dbReference type="OrthoDB" id="2802215at2759"/>
<dbReference type="EMBL" id="KV419420">
    <property type="protein sequence ID" value="KZS90631.1"/>
    <property type="molecule type" value="Genomic_DNA"/>
</dbReference>
<reference evidence="1 2" key="1">
    <citation type="journal article" date="2016" name="Mol. Biol. Evol.">
        <title>Comparative Genomics of Early-Diverging Mushroom-Forming Fungi Provides Insights into the Origins of Lignocellulose Decay Capabilities.</title>
        <authorList>
            <person name="Nagy L.G."/>
            <person name="Riley R."/>
            <person name="Tritt A."/>
            <person name="Adam C."/>
            <person name="Daum C."/>
            <person name="Floudas D."/>
            <person name="Sun H."/>
            <person name="Yadav J.S."/>
            <person name="Pangilinan J."/>
            <person name="Larsson K.H."/>
            <person name="Matsuura K."/>
            <person name="Barry K."/>
            <person name="Labutti K."/>
            <person name="Kuo R."/>
            <person name="Ohm R.A."/>
            <person name="Bhattacharya S.S."/>
            <person name="Shirouzu T."/>
            <person name="Yoshinaga Y."/>
            <person name="Martin F.M."/>
            <person name="Grigoriev I.V."/>
            <person name="Hibbett D.S."/>
        </authorList>
    </citation>
    <scope>NUCLEOTIDE SEQUENCE [LARGE SCALE GENOMIC DNA]</scope>
    <source>
        <strain evidence="1 2">HHB9708</strain>
    </source>
</reference>
<feature type="non-terminal residue" evidence="1">
    <location>
        <position position="1"/>
    </location>
</feature>
<protein>
    <recommendedName>
        <fullName evidence="3">Copia protein</fullName>
    </recommendedName>
</protein>
<dbReference type="AlphaFoldDB" id="A0A164RK70"/>
<sequence>LPLSLWGEAIRHAVWLKNRTSTRALPGKTPYEMLDPKSKHCQWLGFDSESKGH</sequence>
<proteinExistence type="predicted"/>
<accession>A0A164RK70</accession>
<keyword evidence="2" id="KW-1185">Reference proteome</keyword>
<dbReference type="Proteomes" id="UP000076722">
    <property type="component" value="Unassembled WGS sequence"/>
</dbReference>
<organism evidence="1 2">
    <name type="scientific">Sistotremastrum niveocremeum HHB9708</name>
    <dbReference type="NCBI Taxonomy" id="1314777"/>
    <lineage>
        <taxon>Eukaryota</taxon>
        <taxon>Fungi</taxon>
        <taxon>Dikarya</taxon>
        <taxon>Basidiomycota</taxon>
        <taxon>Agaricomycotina</taxon>
        <taxon>Agaricomycetes</taxon>
        <taxon>Sistotremastrales</taxon>
        <taxon>Sistotremastraceae</taxon>
        <taxon>Sertulicium</taxon>
        <taxon>Sertulicium niveocremeum</taxon>
    </lineage>
</organism>